<sequence>MWTGKASIQPGWALFSGTAGDHSLHRHHAVQLAIGLTDAVELRVGTGSLVRAPGIVIPADHPHQLTSGPNPLLLLYLERESSQGRRLDQWCGPGSRALMEAQCQRLVELLSDDTHGMLERAIASLLGSAPAASEQPFTDSRIQDCLGALPRPLPESLSGAQLAKKAGLSSGRFAHLFRAHTGMPLRPYLRWLRLQHALAAIASGLNLTEAAHASGFSDSAHLSRSFRSTFGIAPNVLLHPLLTLRANA</sequence>
<dbReference type="GO" id="GO:0043565">
    <property type="term" value="F:sequence-specific DNA binding"/>
    <property type="evidence" value="ECO:0007669"/>
    <property type="project" value="InterPro"/>
</dbReference>
<evidence type="ECO:0000313" key="5">
    <source>
        <dbReference type="EMBL" id="PPE72756.1"/>
    </source>
</evidence>
<comment type="caution">
    <text evidence="5">The sequence shown here is derived from an EMBL/GenBank/DDBJ whole genome shotgun (WGS) entry which is preliminary data.</text>
</comment>
<dbReference type="PROSITE" id="PS00041">
    <property type="entry name" value="HTH_ARAC_FAMILY_1"/>
    <property type="match status" value="1"/>
</dbReference>
<dbReference type="GO" id="GO:0003700">
    <property type="term" value="F:DNA-binding transcription factor activity"/>
    <property type="evidence" value="ECO:0007669"/>
    <property type="project" value="InterPro"/>
</dbReference>
<dbReference type="Pfam" id="PF12833">
    <property type="entry name" value="HTH_18"/>
    <property type="match status" value="1"/>
</dbReference>
<evidence type="ECO:0000259" key="4">
    <source>
        <dbReference type="PROSITE" id="PS01124"/>
    </source>
</evidence>
<evidence type="ECO:0000256" key="3">
    <source>
        <dbReference type="ARBA" id="ARBA00023163"/>
    </source>
</evidence>
<evidence type="ECO:0000256" key="2">
    <source>
        <dbReference type="ARBA" id="ARBA00023125"/>
    </source>
</evidence>
<name>A0A2S5TCS8_9GAMM</name>
<dbReference type="Gene3D" id="1.10.10.60">
    <property type="entry name" value="Homeodomain-like"/>
    <property type="match status" value="1"/>
</dbReference>
<feature type="domain" description="HTH araC/xylS-type" evidence="4">
    <location>
        <begin position="143"/>
        <end position="240"/>
    </location>
</feature>
<dbReference type="InterPro" id="IPR018062">
    <property type="entry name" value="HTH_AraC-typ_CS"/>
</dbReference>
<keyword evidence="1" id="KW-0805">Transcription regulation</keyword>
<reference evidence="5 6" key="1">
    <citation type="submission" date="2018-02" db="EMBL/GenBank/DDBJ databases">
        <title>Genome sequencing of Solimonas sp. HR-BB.</title>
        <authorList>
            <person name="Lee Y."/>
            <person name="Jeon C.O."/>
        </authorList>
    </citation>
    <scope>NUCLEOTIDE SEQUENCE [LARGE SCALE GENOMIC DNA]</scope>
    <source>
        <strain evidence="5 6">HR-BB</strain>
    </source>
</reference>
<dbReference type="PROSITE" id="PS01124">
    <property type="entry name" value="HTH_ARAC_FAMILY_2"/>
    <property type="match status" value="1"/>
</dbReference>
<keyword evidence="6" id="KW-1185">Reference proteome</keyword>
<dbReference type="AlphaFoldDB" id="A0A2S5TCS8"/>
<evidence type="ECO:0000313" key="6">
    <source>
        <dbReference type="Proteomes" id="UP000238220"/>
    </source>
</evidence>
<dbReference type="InterPro" id="IPR018060">
    <property type="entry name" value="HTH_AraC"/>
</dbReference>
<gene>
    <name evidence="5" type="ORF">C3942_17055</name>
</gene>
<dbReference type="InterPro" id="IPR050204">
    <property type="entry name" value="AraC_XylS_family_regulators"/>
</dbReference>
<proteinExistence type="predicted"/>
<dbReference type="PANTHER" id="PTHR46796">
    <property type="entry name" value="HTH-TYPE TRANSCRIPTIONAL ACTIVATOR RHAS-RELATED"/>
    <property type="match status" value="1"/>
</dbReference>
<protein>
    <recommendedName>
        <fullName evidence="4">HTH araC/xylS-type domain-containing protein</fullName>
    </recommendedName>
</protein>
<dbReference type="EMBL" id="PSNW01000010">
    <property type="protein sequence ID" value="PPE72756.1"/>
    <property type="molecule type" value="Genomic_DNA"/>
</dbReference>
<dbReference type="SUPFAM" id="SSF46689">
    <property type="entry name" value="Homeodomain-like"/>
    <property type="match status" value="2"/>
</dbReference>
<keyword evidence="3" id="KW-0804">Transcription</keyword>
<keyword evidence="2" id="KW-0238">DNA-binding</keyword>
<accession>A0A2S5TCS8</accession>
<evidence type="ECO:0000256" key="1">
    <source>
        <dbReference type="ARBA" id="ARBA00023015"/>
    </source>
</evidence>
<dbReference type="Proteomes" id="UP000238220">
    <property type="component" value="Unassembled WGS sequence"/>
</dbReference>
<dbReference type="SMART" id="SM00342">
    <property type="entry name" value="HTH_ARAC"/>
    <property type="match status" value="1"/>
</dbReference>
<dbReference type="InterPro" id="IPR009057">
    <property type="entry name" value="Homeodomain-like_sf"/>
</dbReference>
<organism evidence="5 6">
    <name type="scientific">Solimonas fluminis</name>
    <dbReference type="NCBI Taxonomy" id="2086571"/>
    <lineage>
        <taxon>Bacteria</taxon>
        <taxon>Pseudomonadati</taxon>
        <taxon>Pseudomonadota</taxon>
        <taxon>Gammaproteobacteria</taxon>
        <taxon>Nevskiales</taxon>
        <taxon>Nevskiaceae</taxon>
        <taxon>Solimonas</taxon>
    </lineage>
</organism>